<dbReference type="VEuPathDB" id="TriTrypDB:BSAL_56995"/>
<evidence type="ECO:0000313" key="1">
    <source>
        <dbReference type="EMBL" id="CUE87964.1"/>
    </source>
</evidence>
<gene>
    <name evidence="1" type="ORF">BSAL_56995</name>
</gene>
<protein>
    <submittedName>
        <fullName evidence="1">Uncharacterized protein</fullName>
    </submittedName>
</protein>
<sequence length="97" mass="10826">MFQHAGIWCCMGNVAKVRSAASNTMQRLWLPPRRKWPPIPRTTSVGAVVVASAEVVVVAAAWPCQDLVLSSRQYHIRIINKKKKKHSAPFSITTETN</sequence>
<dbReference type="AlphaFoldDB" id="A0A0S4INL3"/>
<dbReference type="Proteomes" id="UP000051952">
    <property type="component" value="Unassembled WGS sequence"/>
</dbReference>
<proteinExistence type="predicted"/>
<dbReference type="EMBL" id="CYKH01000207">
    <property type="protein sequence ID" value="CUE87964.1"/>
    <property type="molecule type" value="Genomic_DNA"/>
</dbReference>
<reference evidence="2" key="1">
    <citation type="submission" date="2015-09" db="EMBL/GenBank/DDBJ databases">
        <authorList>
            <consortium name="Pathogen Informatics"/>
        </authorList>
    </citation>
    <scope>NUCLEOTIDE SEQUENCE [LARGE SCALE GENOMIC DNA]</scope>
    <source>
        <strain evidence="2">Lake Konstanz</strain>
    </source>
</reference>
<organism evidence="1 2">
    <name type="scientific">Bodo saltans</name>
    <name type="common">Flagellated protozoan</name>
    <dbReference type="NCBI Taxonomy" id="75058"/>
    <lineage>
        <taxon>Eukaryota</taxon>
        <taxon>Discoba</taxon>
        <taxon>Euglenozoa</taxon>
        <taxon>Kinetoplastea</taxon>
        <taxon>Metakinetoplastina</taxon>
        <taxon>Eubodonida</taxon>
        <taxon>Bodonidae</taxon>
        <taxon>Bodo</taxon>
    </lineage>
</organism>
<evidence type="ECO:0000313" key="2">
    <source>
        <dbReference type="Proteomes" id="UP000051952"/>
    </source>
</evidence>
<keyword evidence="2" id="KW-1185">Reference proteome</keyword>
<accession>A0A0S4INL3</accession>
<name>A0A0S4INL3_BODSA</name>